<dbReference type="InterPro" id="IPR044893">
    <property type="entry name" value="RNA_pol_Rpb1_clamp_domain"/>
</dbReference>
<evidence type="ECO:0000256" key="2">
    <source>
        <dbReference type="ARBA" id="ARBA00012418"/>
    </source>
</evidence>
<keyword evidence="6" id="KW-0862">Zinc</keyword>
<proteinExistence type="inferred from homology"/>
<dbReference type="Gene3D" id="4.10.860.120">
    <property type="entry name" value="RNA polymerase II, clamp domain"/>
    <property type="match status" value="1"/>
</dbReference>
<feature type="compositionally biased region" description="Polar residues" evidence="8">
    <location>
        <begin position="1"/>
        <end position="10"/>
    </location>
</feature>
<dbReference type="Proteomes" id="UP000326939">
    <property type="component" value="Chromosome 16"/>
</dbReference>
<keyword evidence="7" id="KW-0804">Transcription</keyword>
<evidence type="ECO:0000313" key="11">
    <source>
        <dbReference type="Proteomes" id="UP000326939"/>
    </source>
</evidence>
<evidence type="ECO:0000256" key="1">
    <source>
        <dbReference type="ARBA" id="ARBA00006460"/>
    </source>
</evidence>
<keyword evidence="5" id="KW-0548">Nucleotidyltransferase</keyword>
<evidence type="ECO:0000256" key="4">
    <source>
        <dbReference type="ARBA" id="ARBA00022679"/>
    </source>
</evidence>
<evidence type="ECO:0000256" key="3">
    <source>
        <dbReference type="ARBA" id="ARBA00022478"/>
    </source>
</evidence>
<dbReference type="InterPro" id="IPR007081">
    <property type="entry name" value="RNA_pol_Rpb1_5"/>
</dbReference>
<keyword evidence="4" id="KW-0808">Transferase</keyword>
<protein>
    <recommendedName>
        <fullName evidence="2">DNA-directed RNA polymerase</fullName>
        <ecNumber evidence="2">2.7.7.6</ecNumber>
    </recommendedName>
</protein>
<dbReference type="AlphaFoldDB" id="A0A5N5JNJ1"/>
<evidence type="ECO:0000256" key="7">
    <source>
        <dbReference type="ARBA" id="ARBA00023163"/>
    </source>
</evidence>
<feature type="region of interest" description="Disordered" evidence="8">
    <location>
        <begin position="1"/>
        <end position="35"/>
    </location>
</feature>
<evidence type="ECO:0000256" key="5">
    <source>
        <dbReference type="ARBA" id="ARBA00022695"/>
    </source>
</evidence>
<gene>
    <name evidence="10" type="ORF">DKX38_023803</name>
</gene>
<evidence type="ECO:0000256" key="6">
    <source>
        <dbReference type="ARBA" id="ARBA00022833"/>
    </source>
</evidence>
<evidence type="ECO:0000313" key="10">
    <source>
        <dbReference type="EMBL" id="KAB5519484.1"/>
    </source>
</evidence>
<feature type="domain" description="RNA polymerase Rpb1" evidence="9">
    <location>
        <begin position="132"/>
        <end position="225"/>
    </location>
</feature>
<dbReference type="EMBL" id="VDCV01000016">
    <property type="protein sequence ID" value="KAB5519484.1"/>
    <property type="molecule type" value="Genomic_DNA"/>
</dbReference>
<dbReference type="PANTHER" id="PTHR19376:SF11">
    <property type="entry name" value="DNA-DIRECTED RNA POLYMERASE I SUBUNIT RPA1"/>
    <property type="match status" value="1"/>
</dbReference>
<dbReference type="InterPro" id="IPR045867">
    <property type="entry name" value="DNA-dir_RpoC_beta_prime"/>
</dbReference>
<evidence type="ECO:0000256" key="8">
    <source>
        <dbReference type="SAM" id="MobiDB-lite"/>
    </source>
</evidence>
<dbReference type="GO" id="GO:0003899">
    <property type="term" value="F:DNA-directed RNA polymerase activity"/>
    <property type="evidence" value="ECO:0007669"/>
    <property type="project" value="UniProtKB-EC"/>
</dbReference>
<comment type="caution">
    <text evidence="10">The sequence shown here is derived from an EMBL/GenBank/DDBJ whole genome shotgun (WGS) entry which is preliminary data.</text>
</comment>
<dbReference type="GO" id="GO:0006351">
    <property type="term" value="P:DNA-templated transcription"/>
    <property type="evidence" value="ECO:0007669"/>
    <property type="project" value="InterPro"/>
</dbReference>
<accession>A0A5N5JNJ1</accession>
<sequence>MPFPKITSSAQSFSHSSVTLSSPSPSPPQQQHLHGEGATVSFDSVAFSFLTYEEVREHSFVKITSARFLDTLDKPVPGGLNDPAMGPLGDEPSHQQLSAYVHSLIAQKTAKQVCIQNPGKFQQCQVTDCKENQAIYYGKDSKRRVDIEPEEKQRIPALHTTGVDFNTFWKMQDYLDVRYIYSNCFHAMLNTYEIETARETIMEMEHVFNSYGISVNTRHLSFTADFYDLFRRVPSSEPNWGHISIHITFK</sequence>
<reference evidence="11" key="1">
    <citation type="journal article" date="2019" name="Gigascience">
        <title>De novo genome assembly of the endangered Acer yangbiense, a plant species with extremely small populations endemic to Yunnan Province, China.</title>
        <authorList>
            <person name="Yang J."/>
            <person name="Wariss H.M."/>
            <person name="Tao L."/>
            <person name="Zhang R."/>
            <person name="Yun Q."/>
            <person name="Hollingsworth P."/>
            <person name="Dao Z."/>
            <person name="Luo G."/>
            <person name="Guo H."/>
            <person name="Ma Y."/>
            <person name="Sun W."/>
        </authorList>
    </citation>
    <scope>NUCLEOTIDE SEQUENCE [LARGE SCALE GENOMIC DNA]</scope>
    <source>
        <strain evidence="11">cv. br00</strain>
    </source>
</reference>
<dbReference type="GO" id="GO:0005736">
    <property type="term" value="C:RNA polymerase I complex"/>
    <property type="evidence" value="ECO:0007669"/>
    <property type="project" value="TreeGrafter"/>
</dbReference>
<name>A0A5N5JNJ1_9ROSI</name>
<feature type="compositionally biased region" description="Low complexity" evidence="8">
    <location>
        <begin position="11"/>
        <end position="23"/>
    </location>
</feature>
<dbReference type="EC" id="2.7.7.6" evidence="2"/>
<evidence type="ECO:0000259" key="9">
    <source>
        <dbReference type="Pfam" id="PF04998"/>
    </source>
</evidence>
<dbReference type="SUPFAM" id="SSF64484">
    <property type="entry name" value="beta and beta-prime subunits of DNA dependent RNA-polymerase"/>
    <property type="match status" value="2"/>
</dbReference>
<keyword evidence="11" id="KW-1185">Reference proteome</keyword>
<dbReference type="GO" id="GO:0003677">
    <property type="term" value="F:DNA binding"/>
    <property type="evidence" value="ECO:0007669"/>
    <property type="project" value="InterPro"/>
</dbReference>
<comment type="similarity">
    <text evidence="1">Belongs to the RNA polymerase beta' chain family.</text>
</comment>
<dbReference type="Pfam" id="PF04998">
    <property type="entry name" value="RNA_pol_Rpb1_5"/>
    <property type="match status" value="1"/>
</dbReference>
<keyword evidence="3" id="KW-0240">DNA-directed RNA polymerase</keyword>
<dbReference type="PANTHER" id="PTHR19376">
    <property type="entry name" value="DNA-DIRECTED RNA POLYMERASE"/>
    <property type="match status" value="1"/>
</dbReference>
<organism evidence="10 11">
    <name type="scientific">Salix brachista</name>
    <dbReference type="NCBI Taxonomy" id="2182728"/>
    <lineage>
        <taxon>Eukaryota</taxon>
        <taxon>Viridiplantae</taxon>
        <taxon>Streptophyta</taxon>
        <taxon>Embryophyta</taxon>
        <taxon>Tracheophyta</taxon>
        <taxon>Spermatophyta</taxon>
        <taxon>Magnoliopsida</taxon>
        <taxon>eudicotyledons</taxon>
        <taxon>Gunneridae</taxon>
        <taxon>Pentapetalae</taxon>
        <taxon>rosids</taxon>
        <taxon>fabids</taxon>
        <taxon>Malpighiales</taxon>
        <taxon>Salicaceae</taxon>
        <taxon>Saliceae</taxon>
        <taxon>Salix</taxon>
    </lineage>
</organism>